<name>A0A835RBD6_VANPL</name>
<feature type="domain" description="14-3-3" evidence="2">
    <location>
        <begin position="7"/>
        <end position="166"/>
    </location>
</feature>
<gene>
    <name evidence="3" type="ORF">HPP92_010916</name>
</gene>
<dbReference type="SMART" id="SM00101">
    <property type="entry name" value="14_3_3"/>
    <property type="match status" value="2"/>
</dbReference>
<organism evidence="3 4">
    <name type="scientific">Vanilla planifolia</name>
    <name type="common">Vanilla</name>
    <dbReference type="NCBI Taxonomy" id="51239"/>
    <lineage>
        <taxon>Eukaryota</taxon>
        <taxon>Viridiplantae</taxon>
        <taxon>Streptophyta</taxon>
        <taxon>Embryophyta</taxon>
        <taxon>Tracheophyta</taxon>
        <taxon>Spermatophyta</taxon>
        <taxon>Magnoliopsida</taxon>
        <taxon>Liliopsida</taxon>
        <taxon>Asparagales</taxon>
        <taxon>Orchidaceae</taxon>
        <taxon>Vanilloideae</taxon>
        <taxon>Vanilleae</taxon>
        <taxon>Vanilla</taxon>
    </lineage>
</organism>
<evidence type="ECO:0000259" key="2">
    <source>
        <dbReference type="SMART" id="SM00101"/>
    </source>
</evidence>
<dbReference type="InterPro" id="IPR036815">
    <property type="entry name" value="14-3-3_dom_sf"/>
</dbReference>
<evidence type="ECO:0000256" key="1">
    <source>
        <dbReference type="ARBA" id="ARBA00006141"/>
    </source>
</evidence>
<comment type="similarity">
    <text evidence="1">Belongs to the 14-3-3 family.</text>
</comment>
<evidence type="ECO:0000313" key="4">
    <source>
        <dbReference type="Proteomes" id="UP000639772"/>
    </source>
</evidence>
<dbReference type="InterPro" id="IPR000308">
    <property type="entry name" value="14-3-3"/>
</dbReference>
<accession>A0A835RBD6</accession>
<evidence type="ECO:0000313" key="3">
    <source>
        <dbReference type="EMBL" id="KAG0482832.1"/>
    </source>
</evidence>
<protein>
    <recommendedName>
        <fullName evidence="2">14-3-3 domain-containing protein</fullName>
    </recommendedName>
</protein>
<reference evidence="3 4" key="1">
    <citation type="journal article" date="2020" name="Nat. Food">
        <title>A phased Vanilla planifolia genome enables genetic improvement of flavour and production.</title>
        <authorList>
            <person name="Hasing T."/>
            <person name="Tang H."/>
            <person name="Brym M."/>
            <person name="Khazi F."/>
            <person name="Huang T."/>
            <person name="Chambers A.H."/>
        </authorList>
    </citation>
    <scope>NUCLEOTIDE SEQUENCE [LARGE SCALE GENOMIC DNA]</scope>
    <source>
        <tissue evidence="3">Leaf</tissue>
    </source>
</reference>
<proteinExistence type="inferred from homology"/>
<dbReference type="SUPFAM" id="SSF48445">
    <property type="entry name" value="14-3-3 protein"/>
    <property type="match status" value="2"/>
</dbReference>
<dbReference type="PANTHER" id="PTHR18860">
    <property type="entry name" value="14-3-3 PROTEIN"/>
    <property type="match status" value="1"/>
</dbReference>
<dbReference type="Proteomes" id="UP000639772">
    <property type="component" value="Unassembled WGS sequence"/>
</dbReference>
<comment type="caution">
    <text evidence="3">The sequence shown here is derived from an EMBL/GenBank/DDBJ whole genome shotgun (WGS) entry which is preliminary data.</text>
</comment>
<dbReference type="EMBL" id="JADCNM010000005">
    <property type="protein sequence ID" value="KAG0482832.1"/>
    <property type="molecule type" value="Genomic_DNA"/>
</dbReference>
<dbReference type="InterPro" id="IPR023410">
    <property type="entry name" value="14-3-3_domain"/>
</dbReference>
<sequence length="416" mass="47731">MYEFEERQRQVCTAKLAEQADRYADVVEAVKKIARMDVELTVEERNLLQVGYKNVVGVMRDSWQILSSIEQKEEAKGNAQNVRRVKGYIKLVEDELNKVCHEILSIIAIHLLPSSTAGESIAFFYKMKGDYYRYLAEFRTGSERKEVADQSLKAYQREREMYEFEERQRQVCTAKLAEQAERYADVVEAAKKIARMDVELTVEERNLLQVGYKNVVGVRRDSWQILSSIEQKEEAKGNAQNVRRVKGYIKLVEDELNKVCHEILSIIAIHLLPSSIAGESIAFFYKMKGDYYRYLAEFRTGSERKEVADQSLKAYQAAISTAMTDLPPTDPIRLGLALNLSILYYEILDSPERACNLVKQALDDAVSELDSLGEDLVKESTLIMQLLKDNLMLWTSDLPEESREQSKPTEANMDTK</sequence>
<dbReference type="PRINTS" id="PR00305">
    <property type="entry name" value="1433ZETA"/>
</dbReference>
<dbReference type="Pfam" id="PF00244">
    <property type="entry name" value="14-3-3"/>
    <property type="match status" value="2"/>
</dbReference>
<dbReference type="OrthoDB" id="10260625at2759"/>
<feature type="domain" description="14-3-3" evidence="2">
    <location>
        <begin position="167"/>
        <end position="408"/>
    </location>
</feature>
<dbReference type="AlphaFoldDB" id="A0A835RBD6"/>
<dbReference type="Gene3D" id="1.20.190.20">
    <property type="entry name" value="14-3-3 domain"/>
    <property type="match status" value="2"/>
</dbReference>